<proteinExistence type="evidence at transcript level"/>
<dbReference type="AlphaFoldDB" id="B8A0L7"/>
<organism evidence="2">
    <name type="scientific">Zea mays</name>
    <name type="common">Maize</name>
    <dbReference type="NCBI Taxonomy" id="4577"/>
    <lineage>
        <taxon>Eukaryota</taxon>
        <taxon>Viridiplantae</taxon>
        <taxon>Streptophyta</taxon>
        <taxon>Embryophyta</taxon>
        <taxon>Tracheophyta</taxon>
        <taxon>Spermatophyta</taxon>
        <taxon>Magnoliopsida</taxon>
        <taxon>Liliopsida</taxon>
        <taxon>Poales</taxon>
        <taxon>Poaceae</taxon>
        <taxon>PACMAD clade</taxon>
        <taxon>Panicoideae</taxon>
        <taxon>Andropogonodae</taxon>
        <taxon>Andropogoneae</taxon>
        <taxon>Tripsacinae</taxon>
        <taxon>Zea</taxon>
    </lineage>
</organism>
<reference evidence="2" key="1">
    <citation type="journal article" date="2009" name="PLoS Genet.">
        <title>Sequencing, mapping, and analysis of 27,455 maize full-length cDNAs.</title>
        <authorList>
            <person name="Soderlund C."/>
            <person name="Descour A."/>
            <person name="Kudrna D."/>
            <person name="Bomhoff M."/>
            <person name="Boyd L."/>
            <person name="Currie J."/>
            <person name="Angelova A."/>
            <person name="Collura K."/>
            <person name="Wissotski M."/>
            <person name="Ashley E."/>
            <person name="Morrow D."/>
            <person name="Fernandes J."/>
            <person name="Walbot V."/>
            <person name="Yu Y."/>
        </authorList>
    </citation>
    <scope>NUCLEOTIDE SEQUENCE</scope>
    <source>
        <strain evidence="2">B73</strain>
    </source>
</reference>
<sequence>MVVPSAPSVQAPISRSSSPWPPSHMAMPSWPSLLHPIALLSASPMVELTASLCLSPSTSSSPAAPSLLAQPLCSLVSPHASSSKQPWHLLPLLALPLCPASSLFFRGAIALL</sequence>
<name>B8A0L7_MAIZE</name>
<evidence type="ECO:0000313" key="2">
    <source>
        <dbReference type="EMBL" id="ACL53716.1"/>
    </source>
</evidence>
<dbReference type="EMBL" id="BT055109">
    <property type="protein sequence ID" value="ACL53716.1"/>
    <property type="molecule type" value="mRNA"/>
</dbReference>
<feature type="region of interest" description="Disordered" evidence="1">
    <location>
        <begin position="1"/>
        <end position="24"/>
    </location>
</feature>
<accession>B8A0L7</accession>
<protein>
    <submittedName>
        <fullName evidence="2">Uncharacterized protein</fullName>
    </submittedName>
</protein>
<evidence type="ECO:0000256" key="1">
    <source>
        <dbReference type="SAM" id="MobiDB-lite"/>
    </source>
</evidence>